<gene>
    <name evidence="2" type="ORF">DM02DRAFT_614628</name>
</gene>
<dbReference type="AlphaFoldDB" id="A0A2V1DP64"/>
<organism evidence="2 3">
    <name type="scientific">Periconia macrospinosa</name>
    <dbReference type="NCBI Taxonomy" id="97972"/>
    <lineage>
        <taxon>Eukaryota</taxon>
        <taxon>Fungi</taxon>
        <taxon>Dikarya</taxon>
        <taxon>Ascomycota</taxon>
        <taxon>Pezizomycotina</taxon>
        <taxon>Dothideomycetes</taxon>
        <taxon>Pleosporomycetidae</taxon>
        <taxon>Pleosporales</taxon>
        <taxon>Massarineae</taxon>
        <taxon>Periconiaceae</taxon>
        <taxon>Periconia</taxon>
    </lineage>
</organism>
<keyword evidence="1" id="KW-0175">Coiled coil</keyword>
<proteinExistence type="predicted"/>
<accession>A0A2V1DP64</accession>
<name>A0A2V1DP64_9PLEO</name>
<protein>
    <submittedName>
        <fullName evidence="2">Uncharacterized protein</fullName>
    </submittedName>
</protein>
<evidence type="ECO:0000313" key="2">
    <source>
        <dbReference type="EMBL" id="PVI00013.1"/>
    </source>
</evidence>
<keyword evidence="3" id="KW-1185">Reference proteome</keyword>
<dbReference type="Proteomes" id="UP000244855">
    <property type="component" value="Unassembled WGS sequence"/>
</dbReference>
<evidence type="ECO:0000256" key="1">
    <source>
        <dbReference type="SAM" id="Coils"/>
    </source>
</evidence>
<dbReference type="EMBL" id="KZ805380">
    <property type="protein sequence ID" value="PVI00013.1"/>
    <property type="molecule type" value="Genomic_DNA"/>
</dbReference>
<feature type="coiled-coil region" evidence="1">
    <location>
        <begin position="32"/>
        <end position="73"/>
    </location>
</feature>
<reference evidence="2 3" key="1">
    <citation type="journal article" date="2018" name="Sci. Rep.">
        <title>Comparative genomics provides insights into the lifestyle and reveals functional heterogeneity of dark septate endophytic fungi.</title>
        <authorList>
            <person name="Knapp D.G."/>
            <person name="Nemeth J.B."/>
            <person name="Barry K."/>
            <person name="Hainaut M."/>
            <person name="Henrissat B."/>
            <person name="Johnson J."/>
            <person name="Kuo A."/>
            <person name="Lim J.H.P."/>
            <person name="Lipzen A."/>
            <person name="Nolan M."/>
            <person name="Ohm R.A."/>
            <person name="Tamas L."/>
            <person name="Grigoriev I.V."/>
            <person name="Spatafora J.W."/>
            <person name="Nagy L.G."/>
            <person name="Kovacs G.M."/>
        </authorList>
    </citation>
    <scope>NUCLEOTIDE SEQUENCE [LARGE SCALE GENOMIC DNA]</scope>
    <source>
        <strain evidence="2 3">DSE2036</strain>
    </source>
</reference>
<sequence length="127" mass="14618">MDYSGVGDLFSNQRSFDEMSLDSLCPDGDSCAEDAFARLAGMEERVQGLRRELSRQQSQIRDMQRQIEYLCQQRQTEALCQHQHRAFSLRRATVCSPAPCVAKKRRYSEMCAERGTAERGRKRARHA</sequence>
<evidence type="ECO:0000313" key="3">
    <source>
        <dbReference type="Proteomes" id="UP000244855"/>
    </source>
</evidence>